<dbReference type="Pfam" id="PF17820">
    <property type="entry name" value="PDZ_6"/>
    <property type="match status" value="1"/>
</dbReference>
<evidence type="ECO:0000256" key="6">
    <source>
        <dbReference type="ARBA" id="ARBA00022801"/>
    </source>
</evidence>
<dbReference type="Proteomes" id="UP000662904">
    <property type="component" value="Chromosome"/>
</dbReference>
<dbReference type="InterPro" id="IPR004387">
    <property type="entry name" value="Pept_M50_Zn"/>
</dbReference>
<keyword evidence="5 11" id="KW-0812">Transmembrane</keyword>
<evidence type="ECO:0000256" key="9">
    <source>
        <dbReference type="ARBA" id="ARBA00023049"/>
    </source>
</evidence>
<evidence type="ECO:0000256" key="1">
    <source>
        <dbReference type="ARBA" id="ARBA00001947"/>
    </source>
</evidence>
<organism evidence="13 14">
    <name type="scientific">Koleobacter methoxysyntrophicus</name>
    <dbReference type="NCBI Taxonomy" id="2751313"/>
    <lineage>
        <taxon>Bacteria</taxon>
        <taxon>Bacillati</taxon>
        <taxon>Bacillota</taxon>
        <taxon>Clostridia</taxon>
        <taxon>Koleobacterales</taxon>
        <taxon>Koleobacteraceae</taxon>
        <taxon>Koleobacter</taxon>
    </lineage>
</organism>
<dbReference type="SMART" id="SM00228">
    <property type="entry name" value="PDZ"/>
    <property type="match status" value="1"/>
</dbReference>
<keyword evidence="10 11" id="KW-0472">Membrane</keyword>
<dbReference type="PANTHER" id="PTHR42837">
    <property type="entry name" value="REGULATOR OF SIGMA-E PROTEASE RSEP"/>
    <property type="match status" value="1"/>
</dbReference>
<dbReference type="InterPro" id="IPR036034">
    <property type="entry name" value="PDZ_sf"/>
</dbReference>
<feature type="transmembrane region" description="Helical" evidence="11">
    <location>
        <begin position="214"/>
        <end position="234"/>
    </location>
</feature>
<comment type="cofactor">
    <cofactor evidence="1 11">
        <name>Zn(2+)</name>
        <dbReference type="ChEBI" id="CHEBI:29105"/>
    </cofactor>
</comment>
<dbReference type="GO" id="GO:0016020">
    <property type="term" value="C:membrane"/>
    <property type="evidence" value="ECO:0007669"/>
    <property type="project" value="UniProtKB-SubCell"/>
</dbReference>
<evidence type="ECO:0000313" key="14">
    <source>
        <dbReference type="Proteomes" id="UP000662904"/>
    </source>
</evidence>
<evidence type="ECO:0000256" key="7">
    <source>
        <dbReference type="ARBA" id="ARBA00022833"/>
    </source>
</evidence>
<proteinExistence type="inferred from homology"/>
<sequence>MQTFFASIFVLGILIFFHELGHFIIAKWVGIKVNEFSLGFGPKFVDFKRGETIYSVRVFPLGGFVKMEGEDEKTEDERGFSNKPIWQRISVVSAGPFMNFVLALILIWIIGFFTGITTNVIHEITPGGPADIAGLKPGDRIIQINDYKVDEWDEVVSIISRNPGKELTIGVMRGTDIEQYQVVPETVKSEMGERGIIGIKSQILKHDFLKSLQYAFKKVIWVIVNIIAGIVLMIQKRAAVDIIGPVGIIYLVGEAARFGIFDLLSLASFISINLGLFNLLPIPALDGGRIFFILVELVRGKPLDPNKEGLIHFIGFAILMLLMFLVLFKDIVRFNLL</sequence>
<dbReference type="KEGG" id="kme:H0A61_02307"/>
<keyword evidence="7 11" id="KW-0862">Zinc</keyword>
<evidence type="ECO:0000256" key="8">
    <source>
        <dbReference type="ARBA" id="ARBA00022989"/>
    </source>
</evidence>
<comment type="similarity">
    <text evidence="3 11">Belongs to the peptidase M50B family.</text>
</comment>
<dbReference type="InterPro" id="IPR041489">
    <property type="entry name" value="PDZ_6"/>
</dbReference>
<evidence type="ECO:0000256" key="4">
    <source>
        <dbReference type="ARBA" id="ARBA00022670"/>
    </source>
</evidence>
<accession>A0A8A0RRW4</accession>
<dbReference type="RefSeq" id="WP_206707257.1">
    <property type="nucleotide sequence ID" value="NZ_CP059066.1"/>
</dbReference>
<keyword evidence="4 13" id="KW-0645">Protease</keyword>
<feature type="transmembrane region" description="Helical" evidence="11">
    <location>
        <begin position="6"/>
        <end position="25"/>
    </location>
</feature>
<evidence type="ECO:0000256" key="11">
    <source>
        <dbReference type="RuleBase" id="RU362031"/>
    </source>
</evidence>
<keyword evidence="6 11" id="KW-0378">Hydrolase</keyword>
<dbReference type="GO" id="GO:0046872">
    <property type="term" value="F:metal ion binding"/>
    <property type="evidence" value="ECO:0007669"/>
    <property type="project" value="UniProtKB-KW"/>
</dbReference>
<reference evidence="13" key="1">
    <citation type="submission" date="2020-07" db="EMBL/GenBank/DDBJ databases">
        <title>Koleobacter methoxysyntrophicus gen. nov., sp. nov., a novel anaerobic bacterium isolated from deep subsurface oil field and proposal of Koleobacterales ord. nov. in the phylum Firmicutes.</title>
        <authorList>
            <person name="Sakamoto S."/>
            <person name="Tamaki H."/>
        </authorList>
    </citation>
    <scope>NUCLEOTIDE SEQUENCE</scope>
    <source>
        <strain evidence="13">NRmbB1</strain>
    </source>
</reference>
<gene>
    <name evidence="13" type="primary">rasP</name>
    <name evidence="13" type="ORF">H0A61_02307</name>
</gene>
<evidence type="ECO:0000313" key="13">
    <source>
        <dbReference type="EMBL" id="QSQ09926.1"/>
    </source>
</evidence>
<dbReference type="SUPFAM" id="SSF50156">
    <property type="entry name" value="PDZ domain-like"/>
    <property type="match status" value="1"/>
</dbReference>
<comment type="subcellular location">
    <subcellularLocation>
        <location evidence="2">Membrane</location>
        <topology evidence="2">Multi-pass membrane protein</topology>
    </subcellularLocation>
</comment>
<feature type="transmembrane region" description="Helical" evidence="11">
    <location>
        <begin position="97"/>
        <end position="116"/>
    </location>
</feature>
<feature type="domain" description="PDZ" evidence="12">
    <location>
        <begin position="110"/>
        <end position="175"/>
    </location>
</feature>
<dbReference type="GO" id="GO:0006508">
    <property type="term" value="P:proteolysis"/>
    <property type="evidence" value="ECO:0007669"/>
    <property type="project" value="UniProtKB-KW"/>
</dbReference>
<feature type="transmembrane region" description="Helical" evidence="11">
    <location>
        <begin position="310"/>
        <end position="328"/>
    </location>
</feature>
<dbReference type="PANTHER" id="PTHR42837:SF2">
    <property type="entry name" value="MEMBRANE METALLOPROTEASE ARASP2, CHLOROPLASTIC-RELATED"/>
    <property type="match status" value="1"/>
</dbReference>
<dbReference type="CDD" id="cd06163">
    <property type="entry name" value="S2P-M50_PDZ_RseP-like"/>
    <property type="match status" value="1"/>
</dbReference>
<dbReference type="CDD" id="cd23081">
    <property type="entry name" value="cpPDZ_EcRseP-like"/>
    <property type="match status" value="1"/>
</dbReference>
<keyword evidence="11" id="KW-0479">Metal-binding</keyword>
<evidence type="ECO:0000256" key="3">
    <source>
        <dbReference type="ARBA" id="ARBA00007931"/>
    </source>
</evidence>
<dbReference type="InterPro" id="IPR001478">
    <property type="entry name" value="PDZ"/>
</dbReference>
<dbReference type="InterPro" id="IPR008915">
    <property type="entry name" value="Peptidase_M50"/>
</dbReference>
<evidence type="ECO:0000256" key="2">
    <source>
        <dbReference type="ARBA" id="ARBA00004141"/>
    </source>
</evidence>
<evidence type="ECO:0000256" key="5">
    <source>
        <dbReference type="ARBA" id="ARBA00022692"/>
    </source>
</evidence>
<name>A0A8A0RRW4_9FIRM</name>
<dbReference type="Pfam" id="PF02163">
    <property type="entry name" value="Peptidase_M50"/>
    <property type="match status" value="1"/>
</dbReference>
<evidence type="ECO:0000259" key="12">
    <source>
        <dbReference type="PROSITE" id="PS50106"/>
    </source>
</evidence>
<dbReference type="Gene3D" id="2.30.42.10">
    <property type="match status" value="1"/>
</dbReference>
<protein>
    <recommendedName>
        <fullName evidence="11">Zinc metalloprotease</fullName>
        <ecNumber evidence="11">3.4.24.-</ecNumber>
    </recommendedName>
</protein>
<dbReference type="NCBIfam" id="TIGR00054">
    <property type="entry name" value="RIP metalloprotease RseP"/>
    <property type="match status" value="1"/>
</dbReference>
<keyword evidence="14" id="KW-1185">Reference proteome</keyword>
<dbReference type="GO" id="GO:0004222">
    <property type="term" value="F:metalloendopeptidase activity"/>
    <property type="evidence" value="ECO:0007669"/>
    <property type="project" value="InterPro"/>
</dbReference>
<dbReference type="EC" id="3.4.24.-" evidence="11"/>
<dbReference type="PROSITE" id="PS50106">
    <property type="entry name" value="PDZ"/>
    <property type="match status" value="1"/>
</dbReference>
<dbReference type="EMBL" id="CP059066">
    <property type="protein sequence ID" value="QSQ09926.1"/>
    <property type="molecule type" value="Genomic_DNA"/>
</dbReference>
<dbReference type="AlphaFoldDB" id="A0A8A0RRW4"/>
<keyword evidence="8 11" id="KW-1133">Transmembrane helix</keyword>
<keyword evidence="9 11" id="KW-0482">Metalloprotease</keyword>
<evidence type="ECO:0000256" key="10">
    <source>
        <dbReference type="ARBA" id="ARBA00023136"/>
    </source>
</evidence>